<evidence type="ECO:0000313" key="7">
    <source>
        <dbReference type="Proteomes" id="UP000545507"/>
    </source>
</evidence>
<dbReference type="Pfam" id="PF00440">
    <property type="entry name" value="TetR_N"/>
    <property type="match status" value="1"/>
</dbReference>
<dbReference type="Gene3D" id="1.10.357.10">
    <property type="entry name" value="Tetracycline Repressor, domain 2"/>
    <property type="match status" value="1"/>
</dbReference>
<dbReference type="AlphaFoldDB" id="A0A7Y8H162"/>
<dbReference type="PROSITE" id="PS50977">
    <property type="entry name" value="HTH_TETR_2"/>
    <property type="match status" value="1"/>
</dbReference>
<dbReference type="GO" id="GO:0003700">
    <property type="term" value="F:DNA-binding transcription factor activity"/>
    <property type="evidence" value="ECO:0007669"/>
    <property type="project" value="TreeGrafter"/>
</dbReference>
<dbReference type="SUPFAM" id="SSF46689">
    <property type="entry name" value="Homeodomain-like"/>
    <property type="match status" value="1"/>
</dbReference>
<dbReference type="Proteomes" id="UP000545507">
    <property type="component" value="Unassembled WGS sequence"/>
</dbReference>
<dbReference type="InterPro" id="IPR009057">
    <property type="entry name" value="Homeodomain-like_sf"/>
</dbReference>
<evidence type="ECO:0000256" key="1">
    <source>
        <dbReference type="ARBA" id="ARBA00023015"/>
    </source>
</evidence>
<protein>
    <submittedName>
        <fullName evidence="6">TetR family transcriptional regulator</fullName>
    </submittedName>
</protein>
<feature type="DNA-binding region" description="H-T-H motif" evidence="4">
    <location>
        <begin position="90"/>
        <end position="109"/>
    </location>
</feature>
<gene>
    <name evidence="6" type="ORF">F3K02_25610</name>
</gene>
<proteinExistence type="predicted"/>
<sequence length="266" mass="29069">MTIVIFIDPVAPGGFVPGPHPPRAQGGRHSGETPIYITPVMHILESMNLQPAPTKPATGNRHAERSEATRAQLIQAAIQVVRDKGYQGASVFEVAKAAGLTPGAFQHHFGTKAVLMMRVVDELVAASDYNAPGWPAADLPLAERARQTLQLLWQRIYEPERFLVAWQVYMGCGADPEITRYIAGLRQTQQDQLRQRFLTVFPELSASPDTPALIDLVMSTLRGMGLVRLFGPADAAMAAQLDQLAALLVQRCERLAPPPTPRRKAP</sequence>
<evidence type="ECO:0000313" key="6">
    <source>
        <dbReference type="EMBL" id="NWF48610.1"/>
    </source>
</evidence>
<name>A0A7Y8H162_9BURK</name>
<feature type="domain" description="HTH tetR-type" evidence="5">
    <location>
        <begin position="67"/>
        <end position="127"/>
    </location>
</feature>
<accession>A0A7Y8H162</accession>
<evidence type="ECO:0000259" key="5">
    <source>
        <dbReference type="PROSITE" id="PS50977"/>
    </source>
</evidence>
<keyword evidence="3" id="KW-0804">Transcription</keyword>
<dbReference type="PANTHER" id="PTHR30055">
    <property type="entry name" value="HTH-TYPE TRANSCRIPTIONAL REGULATOR RUTR"/>
    <property type="match status" value="1"/>
</dbReference>
<dbReference type="InterPro" id="IPR001647">
    <property type="entry name" value="HTH_TetR"/>
</dbReference>
<dbReference type="GO" id="GO:0000976">
    <property type="term" value="F:transcription cis-regulatory region binding"/>
    <property type="evidence" value="ECO:0007669"/>
    <property type="project" value="TreeGrafter"/>
</dbReference>
<evidence type="ECO:0000256" key="2">
    <source>
        <dbReference type="ARBA" id="ARBA00023125"/>
    </source>
</evidence>
<dbReference type="PANTHER" id="PTHR30055:SF234">
    <property type="entry name" value="HTH-TYPE TRANSCRIPTIONAL REGULATOR BETI"/>
    <property type="match status" value="1"/>
</dbReference>
<keyword evidence="2 4" id="KW-0238">DNA-binding</keyword>
<evidence type="ECO:0000256" key="3">
    <source>
        <dbReference type="ARBA" id="ARBA00023163"/>
    </source>
</evidence>
<evidence type="ECO:0000256" key="4">
    <source>
        <dbReference type="PROSITE-ProRule" id="PRU00335"/>
    </source>
</evidence>
<keyword evidence="7" id="KW-1185">Reference proteome</keyword>
<organism evidence="6 7">
    <name type="scientific">Hydrogenophaga aromaticivorans</name>
    <dbReference type="NCBI Taxonomy" id="2610898"/>
    <lineage>
        <taxon>Bacteria</taxon>
        <taxon>Pseudomonadati</taxon>
        <taxon>Pseudomonadota</taxon>
        <taxon>Betaproteobacteria</taxon>
        <taxon>Burkholderiales</taxon>
        <taxon>Comamonadaceae</taxon>
        <taxon>Hydrogenophaga</taxon>
    </lineage>
</organism>
<dbReference type="InterPro" id="IPR050109">
    <property type="entry name" value="HTH-type_TetR-like_transc_reg"/>
</dbReference>
<reference evidence="6 7" key="1">
    <citation type="submission" date="2019-09" db="EMBL/GenBank/DDBJ databases">
        <title>Hydrogenophaga aromatica sp. nov., isolated from a para-xylene-degrading enrichment culture.</title>
        <authorList>
            <person name="Tancsics A."/>
            <person name="Banerjee S."/>
        </authorList>
    </citation>
    <scope>NUCLEOTIDE SEQUENCE [LARGE SCALE GENOMIC DNA]</scope>
    <source>
        <strain evidence="6 7">D2P1</strain>
    </source>
</reference>
<keyword evidence="1" id="KW-0805">Transcription regulation</keyword>
<comment type="caution">
    <text evidence="6">The sequence shown here is derived from an EMBL/GenBank/DDBJ whole genome shotgun (WGS) entry which is preliminary data.</text>
</comment>
<dbReference type="PRINTS" id="PR00455">
    <property type="entry name" value="HTHTETR"/>
</dbReference>
<dbReference type="EMBL" id="VYGV01000028">
    <property type="protein sequence ID" value="NWF48610.1"/>
    <property type="molecule type" value="Genomic_DNA"/>
</dbReference>